<name>A0AA39IQR2_9BILA</name>
<sequence>MAYMQVIVGYTYATLPVLLAPFYIRIIYIFIIKAKYRNLDCYRIMIQIGIIQCLMAPTFFFVGLTHVLGYDPYQLASNGMKFMSASVRMEASLSFVLALDRLKIICNLQYPRAVHTTLVVLTWVYGVIYTATLMTPYAGYVVVPGEFLSKYDERPLSQLVSSIGTYTIMVLSSLTVLVYFIIIGYLVRLHFVTRTKRAFNSERSILIYAVVRFCVDFVLCLCYRWAHRENKPLFDFLTYLGYILNNLLLSTILYLLIYKPLRKEFLLCRWGKARVGTYNVGPAAARNQPYSIAYDTPKMEIIAEENVERISEMLPPIANFANTSESTTESEDHPRRLFDVEITLGLHPFLGRNRLFVTAMKAFFEDGPNVRRKWYGENKEFARLSQVHISTPPVDFEGAPSRAWLTMAQCTEVELDVARHIFELPVSSWQCLQETELFIDHVHESQFDAVTRVYGIRRSPEMILHIISRFASAPYLSKFEFYLSDVPHVGLWKLTDMAIMNRGTDFAASVHQFLSSIDLMEMIERWRVSDGVADGFKKEISVLVGDDQFDALIRSYDLVGEEVLGLAKYRIPHPSMSSLMELSYGYMTLDISIVPLSFQRPPAASEPEGAEEDEALPELGQQSQEEEAPPILYCVL</sequence>
<dbReference type="EMBL" id="JAUCMV010000001">
    <property type="protein sequence ID" value="KAK0428740.1"/>
    <property type="molecule type" value="Genomic_DNA"/>
</dbReference>
<feature type="transmembrane region" description="Helical" evidence="2">
    <location>
        <begin position="44"/>
        <end position="68"/>
    </location>
</feature>
<evidence type="ECO:0000313" key="3">
    <source>
        <dbReference type="EMBL" id="KAK0428740.1"/>
    </source>
</evidence>
<gene>
    <name evidence="3" type="ORF">QR680_010981</name>
</gene>
<keyword evidence="2" id="KW-0812">Transmembrane</keyword>
<protein>
    <submittedName>
        <fullName evidence="3">Uncharacterized protein</fullName>
    </submittedName>
</protein>
<evidence type="ECO:0000256" key="1">
    <source>
        <dbReference type="SAM" id="MobiDB-lite"/>
    </source>
</evidence>
<feature type="transmembrane region" description="Helical" evidence="2">
    <location>
        <begin position="80"/>
        <end position="99"/>
    </location>
</feature>
<reference evidence="3" key="1">
    <citation type="submission" date="2023-06" db="EMBL/GenBank/DDBJ databases">
        <title>Genomic analysis of the entomopathogenic nematode Steinernema hermaphroditum.</title>
        <authorList>
            <person name="Schwarz E.M."/>
            <person name="Heppert J.K."/>
            <person name="Baniya A."/>
            <person name="Schwartz H.T."/>
            <person name="Tan C.-H."/>
            <person name="Antoshechkin I."/>
            <person name="Sternberg P.W."/>
            <person name="Goodrich-Blair H."/>
            <person name="Dillman A.R."/>
        </authorList>
    </citation>
    <scope>NUCLEOTIDE SEQUENCE</scope>
    <source>
        <strain evidence="3">PS9179</strain>
        <tissue evidence="3">Whole animal</tissue>
    </source>
</reference>
<feature type="region of interest" description="Disordered" evidence="1">
    <location>
        <begin position="601"/>
        <end position="630"/>
    </location>
</feature>
<feature type="transmembrane region" description="Helical" evidence="2">
    <location>
        <begin position="163"/>
        <end position="186"/>
    </location>
</feature>
<proteinExistence type="predicted"/>
<keyword evidence="4" id="KW-1185">Reference proteome</keyword>
<organism evidence="3 4">
    <name type="scientific">Steinernema hermaphroditum</name>
    <dbReference type="NCBI Taxonomy" id="289476"/>
    <lineage>
        <taxon>Eukaryota</taxon>
        <taxon>Metazoa</taxon>
        <taxon>Ecdysozoa</taxon>
        <taxon>Nematoda</taxon>
        <taxon>Chromadorea</taxon>
        <taxon>Rhabditida</taxon>
        <taxon>Tylenchina</taxon>
        <taxon>Panagrolaimomorpha</taxon>
        <taxon>Strongyloidoidea</taxon>
        <taxon>Steinernematidae</taxon>
        <taxon>Steinernema</taxon>
    </lineage>
</organism>
<evidence type="ECO:0000313" key="4">
    <source>
        <dbReference type="Proteomes" id="UP001175271"/>
    </source>
</evidence>
<evidence type="ECO:0000256" key="2">
    <source>
        <dbReference type="SAM" id="Phobius"/>
    </source>
</evidence>
<accession>A0AA39IQR2</accession>
<dbReference type="SUPFAM" id="SSF81321">
    <property type="entry name" value="Family A G protein-coupled receptor-like"/>
    <property type="match status" value="1"/>
</dbReference>
<feature type="transmembrane region" description="Helical" evidence="2">
    <location>
        <begin position="120"/>
        <end position="143"/>
    </location>
</feature>
<feature type="transmembrane region" description="Helical" evidence="2">
    <location>
        <begin position="12"/>
        <end position="32"/>
    </location>
</feature>
<feature type="transmembrane region" description="Helical" evidence="2">
    <location>
        <begin position="206"/>
        <end position="226"/>
    </location>
</feature>
<comment type="caution">
    <text evidence="3">The sequence shown here is derived from an EMBL/GenBank/DDBJ whole genome shotgun (WGS) entry which is preliminary data.</text>
</comment>
<feature type="transmembrane region" description="Helical" evidence="2">
    <location>
        <begin position="238"/>
        <end position="257"/>
    </location>
</feature>
<dbReference type="Proteomes" id="UP001175271">
    <property type="component" value="Unassembled WGS sequence"/>
</dbReference>
<keyword evidence="2" id="KW-1133">Transmembrane helix</keyword>
<dbReference type="AlphaFoldDB" id="A0AA39IQR2"/>
<keyword evidence="2" id="KW-0472">Membrane</keyword>